<dbReference type="RefSeq" id="WP_368854065.1">
    <property type="nucleotide sequence ID" value="NZ_VLXZ01000245.1"/>
</dbReference>
<keyword evidence="9" id="KW-1185">Reference proteome</keyword>
<evidence type="ECO:0000256" key="3">
    <source>
        <dbReference type="ARBA" id="ARBA00022553"/>
    </source>
</evidence>
<evidence type="ECO:0000256" key="1">
    <source>
        <dbReference type="ARBA" id="ARBA00000085"/>
    </source>
</evidence>
<organism evidence="8 9">
    <name type="scientific">Alkalicoccobacillus porphyridii</name>
    <dbReference type="NCBI Taxonomy" id="2597270"/>
    <lineage>
        <taxon>Bacteria</taxon>
        <taxon>Bacillati</taxon>
        <taxon>Bacillota</taxon>
        <taxon>Bacilli</taxon>
        <taxon>Bacillales</taxon>
        <taxon>Bacillaceae</taxon>
        <taxon>Alkalicoccobacillus</taxon>
    </lineage>
</organism>
<dbReference type="PANTHER" id="PTHR45436:SF3">
    <property type="entry name" value="SENSOR HISTIDINE KINASE HPRS"/>
    <property type="match status" value="1"/>
</dbReference>
<protein>
    <recommendedName>
        <fullName evidence="2">histidine kinase</fullName>
        <ecNumber evidence="2">2.7.13.3</ecNumber>
    </recommendedName>
</protein>
<evidence type="ECO:0000313" key="9">
    <source>
        <dbReference type="Proteomes" id="UP000318521"/>
    </source>
</evidence>
<comment type="caution">
    <text evidence="8">The sequence shown here is derived from an EMBL/GenBank/DDBJ whole genome shotgun (WGS) entry which is preliminary data.</text>
</comment>
<dbReference type="AlphaFoldDB" id="A0A553ZSG3"/>
<dbReference type="PANTHER" id="PTHR45436">
    <property type="entry name" value="SENSOR HISTIDINE KINASE YKOH"/>
    <property type="match status" value="1"/>
</dbReference>
<comment type="catalytic activity">
    <reaction evidence="1">
        <text>ATP + protein L-histidine = ADP + protein N-phospho-L-histidine.</text>
        <dbReference type="EC" id="2.7.13.3"/>
    </reaction>
</comment>
<dbReference type="InterPro" id="IPR003661">
    <property type="entry name" value="HisK_dim/P_dom"/>
</dbReference>
<reference evidence="8 9" key="1">
    <citation type="submission" date="2019-07" db="EMBL/GenBank/DDBJ databases">
        <authorList>
            <person name="Park Y.J."/>
            <person name="Jeong S.E."/>
            <person name="Jung H.S."/>
        </authorList>
    </citation>
    <scope>NUCLEOTIDE SEQUENCE [LARGE SCALE GENOMIC DNA]</scope>
    <source>
        <strain evidence="9">P16(2019)</strain>
    </source>
</reference>
<keyword evidence="5 8" id="KW-0418">Kinase</keyword>
<dbReference type="GO" id="GO:0000155">
    <property type="term" value="F:phosphorelay sensor kinase activity"/>
    <property type="evidence" value="ECO:0007669"/>
    <property type="project" value="InterPro"/>
</dbReference>
<dbReference type="Gene3D" id="1.10.287.130">
    <property type="match status" value="1"/>
</dbReference>
<feature type="non-terminal residue" evidence="8">
    <location>
        <position position="88"/>
    </location>
</feature>
<evidence type="ECO:0000256" key="4">
    <source>
        <dbReference type="ARBA" id="ARBA00022679"/>
    </source>
</evidence>
<dbReference type="Proteomes" id="UP000318521">
    <property type="component" value="Unassembled WGS sequence"/>
</dbReference>
<keyword evidence="6" id="KW-0902">Two-component regulatory system</keyword>
<feature type="non-terminal residue" evidence="8">
    <location>
        <position position="1"/>
    </location>
</feature>
<dbReference type="EC" id="2.7.13.3" evidence="2"/>
<evidence type="ECO:0000256" key="5">
    <source>
        <dbReference type="ARBA" id="ARBA00022777"/>
    </source>
</evidence>
<gene>
    <name evidence="8" type="ORF">FN960_21755</name>
</gene>
<feature type="domain" description="Signal transduction histidine kinase dimerisation/phosphoacceptor" evidence="7">
    <location>
        <begin position="47"/>
        <end position="82"/>
    </location>
</feature>
<sequence>LSGVTEALNYNDSREPVEVSALPRELKPLGQALNKMHQALVKDFERLSQFADDLAHELRTPINALLGQNQVTLSQTRSIAEYQKTIAG</sequence>
<dbReference type="InterPro" id="IPR050428">
    <property type="entry name" value="TCS_sensor_his_kinase"/>
</dbReference>
<dbReference type="InterPro" id="IPR036097">
    <property type="entry name" value="HisK_dim/P_sf"/>
</dbReference>
<evidence type="ECO:0000256" key="6">
    <source>
        <dbReference type="ARBA" id="ARBA00023012"/>
    </source>
</evidence>
<keyword evidence="3" id="KW-0597">Phosphoprotein</keyword>
<dbReference type="CDD" id="cd00082">
    <property type="entry name" value="HisKA"/>
    <property type="match status" value="1"/>
</dbReference>
<name>A0A553ZSG3_9BACI</name>
<dbReference type="SUPFAM" id="SSF47384">
    <property type="entry name" value="Homodimeric domain of signal transducing histidine kinase"/>
    <property type="match status" value="1"/>
</dbReference>
<evidence type="ECO:0000256" key="2">
    <source>
        <dbReference type="ARBA" id="ARBA00012438"/>
    </source>
</evidence>
<proteinExistence type="predicted"/>
<accession>A0A553ZSG3</accession>
<keyword evidence="4" id="KW-0808">Transferase</keyword>
<dbReference type="Pfam" id="PF00512">
    <property type="entry name" value="HisKA"/>
    <property type="match status" value="1"/>
</dbReference>
<dbReference type="EMBL" id="VLXZ01000245">
    <property type="protein sequence ID" value="TSB44411.1"/>
    <property type="molecule type" value="Genomic_DNA"/>
</dbReference>
<dbReference type="GO" id="GO:0005886">
    <property type="term" value="C:plasma membrane"/>
    <property type="evidence" value="ECO:0007669"/>
    <property type="project" value="TreeGrafter"/>
</dbReference>
<evidence type="ECO:0000259" key="7">
    <source>
        <dbReference type="Pfam" id="PF00512"/>
    </source>
</evidence>
<evidence type="ECO:0000313" key="8">
    <source>
        <dbReference type="EMBL" id="TSB44411.1"/>
    </source>
</evidence>